<accession>A0A1M7PDE7</accession>
<evidence type="ECO:0000256" key="1">
    <source>
        <dbReference type="ARBA" id="ARBA00004651"/>
    </source>
</evidence>
<name>A0A1M7PDE7_9BACT</name>
<evidence type="ECO:0000313" key="12">
    <source>
        <dbReference type="Proteomes" id="UP000184513"/>
    </source>
</evidence>
<reference evidence="11 12" key="1">
    <citation type="submission" date="2016-11" db="EMBL/GenBank/DDBJ databases">
        <authorList>
            <person name="Jaros S."/>
            <person name="Januszkiewicz K."/>
            <person name="Wedrychowicz H."/>
        </authorList>
    </citation>
    <scope>NUCLEOTIDE SEQUENCE [LARGE SCALE GENOMIC DNA]</scope>
    <source>
        <strain evidence="11 12">CGMCC 1.6102</strain>
    </source>
</reference>
<evidence type="ECO:0000256" key="2">
    <source>
        <dbReference type="ARBA" id="ARBA00022448"/>
    </source>
</evidence>
<feature type="transmembrane region" description="Helical" evidence="10">
    <location>
        <begin position="356"/>
        <end position="378"/>
    </location>
</feature>
<evidence type="ECO:0000256" key="3">
    <source>
        <dbReference type="ARBA" id="ARBA00022449"/>
    </source>
</evidence>
<dbReference type="NCBIfam" id="TIGR00797">
    <property type="entry name" value="matE"/>
    <property type="match status" value="1"/>
</dbReference>
<keyword evidence="8 10" id="KW-0472">Membrane</keyword>
<evidence type="ECO:0000256" key="6">
    <source>
        <dbReference type="ARBA" id="ARBA00022989"/>
    </source>
</evidence>
<proteinExistence type="predicted"/>
<feature type="transmembrane region" description="Helical" evidence="10">
    <location>
        <begin position="390"/>
        <end position="410"/>
    </location>
</feature>
<dbReference type="PANTHER" id="PTHR43298:SF2">
    <property type="entry name" value="FMN_FAD EXPORTER YEEO-RELATED"/>
    <property type="match status" value="1"/>
</dbReference>
<feature type="transmembrane region" description="Helical" evidence="10">
    <location>
        <begin position="279"/>
        <end position="300"/>
    </location>
</feature>
<dbReference type="CDD" id="cd13131">
    <property type="entry name" value="MATE_NorM_like"/>
    <property type="match status" value="1"/>
</dbReference>
<dbReference type="GO" id="GO:0042910">
    <property type="term" value="F:xenobiotic transmembrane transporter activity"/>
    <property type="evidence" value="ECO:0007669"/>
    <property type="project" value="InterPro"/>
</dbReference>
<keyword evidence="2" id="KW-0813">Transport</keyword>
<dbReference type="OrthoDB" id="9780160at2"/>
<sequence>MDWKGFNADFNFTFRLACPVMLSQLGQVMVGVADNVMVGRLGATPLAAASLANSIFFLILMFGIGISMAVTPMVAAADGEGKKGKIGRLLGHGFVINGASGFVLFLLVLGLSQGLKWLNQPEEVVRLAIPYLLIITFSLVPFMFFQTYKQFIEGLSQTRQAMYITVAFNLFNIILNWLLIYGNWGFPELGLNGAGWATLIARILMAWAIYLYVTRSKRYAKFLRSFSFKTIRLSILKKMLRIGVPTGLQFVFEVGAFSTAAIMMGWIGVNALAAHQIAINLASISYMMASGLSAAAMVRVGNQLGKRDISKLRAVGFSIFAMVAVFMLFFALVFLLSRNYLPLLYIDDRQVVEMAASLLVVAAFFQLSDGLQVVGLGALRGLSDVKVPTLVTLVAYWVIGLPLGYFLAFMLGWQEMGIWIGLLTGLTLTAIMLIYRFHALSLHLHQVSKR</sequence>
<organism evidence="11 12">
    <name type="scientific">Cyclobacterium lianum</name>
    <dbReference type="NCBI Taxonomy" id="388280"/>
    <lineage>
        <taxon>Bacteria</taxon>
        <taxon>Pseudomonadati</taxon>
        <taxon>Bacteroidota</taxon>
        <taxon>Cytophagia</taxon>
        <taxon>Cytophagales</taxon>
        <taxon>Cyclobacteriaceae</taxon>
        <taxon>Cyclobacterium</taxon>
    </lineage>
</organism>
<dbReference type="Proteomes" id="UP000184513">
    <property type="component" value="Unassembled WGS sequence"/>
</dbReference>
<feature type="transmembrane region" description="Helical" evidence="10">
    <location>
        <begin position="312"/>
        <end position="336"/>
    </location>
</feature>
<evidence type="ECO:0000256" key="7">
    <source>
        <dbReference type="ARBA" id="ARBA00023065"/>
    </source>
</evidence>
<dbReference type="GO" id="GO:0005886">
    <property type="term" value="C:plasma membrane"/>
    <property type="evidence" value="ECO:0007669"/>
    <property type="project" value="UniProtKB-SubCell"/>
</dbReference>
<feature type="transmembrane region" description="Helical" evidence="10">
    <location>
        <begin position="160"/>
        <end position="181"/>
    </location>
</feature>
<comment type="subcellular location">
    <subcellularLocation>
        <location evidence="1">Cell membrane</location>
        <topology evidence="1">Multi-pass membrane protein</topology>
    </subcellularLocation>
</comment>
<dbReference type="STRING" id="388280.SAMN04488057_10880"/>
<evidence type="ECO:0000256" key="5">
    <source>
        <dbReference type="ARBA" id="ARBA00022692"/>
    </source>
</evidence>
<keyword evidence="5 10" id="KW-0812">Transmembrane</keyword>
<evidence type="ECO:0000256" key="9">
    <source>
        <dbReference type="ARBA" id="ARBA00031636"/>
    </source>
</evidence>
<feature type="transmembrane region" description="Helical" evidence="10">
    <location>
        <begin position="89"/>
        <end position="109"/>
    </location>
</feature>
<evidence type="ECO:0000256" key="4">
    <source>
        <dbReference type="ARBA" id="ARBA00022475"/>
    </source>
</evidence>
<feature type="transmembrane region" description="Helical" evidence="10">
    <location>
        <begin position="129"/>
        <end position="148"/>
    </location>
</feature>
<feature type="transmembrane region" description="Helical" evidence="10">
    <location>
        <begin position="416"/>
        <end position="435"/>
    </location>
</feature>
<dbReference type="GO" id="GO:0006811">
    <property type="term" value="P:monoatomic ion transport"/>
    <property type="evidence" value="ECO:0007669"/>
    <property type="project" value="UniProtKB-KW"/>
</dbReference>
<dbReference type="GO" id="GO:0015297">
    <property type="term" value="F:antiporter activity"/>
    <property type="evidence" value="ECO:0007669"/>
    <property type="project" value="UniProtKB-KW"/>
</dbReference>
<dbReference type="EMBL" id="FRCY01000008">
    <property type="protein sequence ID" value="SHN14981.1"/>
    <property type="molecule type" value="Genomic_DNA"/>
</dbReference>
<dbReference type="PANTHER" id="PTHR43298">
    <property type="entry name" value="MULTIDRUG RESISTANCE PROTEIN NORM-RELATED"/>
    <property type="match status" value="1"/>
</dbReference>
<feature type="transmembrane region" description="Helical" evidence="10">
    <location>
        <begin position="53"/>
        <end position="77"/>
    </location>
</feature>
<dbReference type="InterPro" id="IPR002528">
    <property type="entry name" value="MATE_fam"/>
</dbReference>
<dbReference type="PIRSF" id="PIRSF006603">
    <property type="entry name" value="DinF"/>
    <property type="match status" value="1"/>
</dbReference>
<evidence type="ECO:0000256" key="8">
    <source>
        <dbReference type="ARBA" id="ARBA00023136"/>
    </source>
</evidence>
<evidence type="ECO:0000256" key="10">
    <source>
        <dbReference type="SAM" id="Phobius"/>
    </source>
</evidence>
<dbReference type="Pfam" id="PF01554">
    <property type="entry name" value="MatE"/>
    <property type="match status" value="2"/>
</dbReference>
<feature type="transmembrane region" description="Helical" evidence="10">
    <location>
        <begin position="193"/>
        <end position="213"/>
    </location>
</feature>
<feature type="transmembrane region" description="Helical" evidence="10">
    <location>
        <begin position="242"/>
        <end position="267"/>
    </location>
</feature>
<keyword evidence="3" id="KW-0050">Antiport</keyword>
<keyword evidence="4" id="KW-1003">Cell membrane</keyword>
<keyword evidence="12" id="KW-1185">Reference proteome</keyword>
<protein>
    <recommendedName>
        <fullName evidence="9">Multidrug-efflux transporter</fullName>
    </recommendedName>
</protein>
<dbReference type="AlphaFoldDB" id="A0A1M7PDE7"/>
<dbReference type="InterPro" id="IPR050222">
    <property type="entry name" value="MATE_MdtK"/>
</dbReference>
<keyword evidence="7" id="KW-0406">Ion transport</keyword>
<keyword evidence="6 10" id="KW-1133">Transmembrane helix</keyword>
<evidence type="ECO:0000313" key="11">
    <source>
        <dbReference type="EMBL" id="SHN14981.1"/>
    </source>
</evidence>
<dbReference type="RefSeq" id="WP_073095211.1">
    <property type="nucleotide sequence ID" value="NZ_FRCY01000008.1"/>
</dbReference>
<dbReference type="InterPro" id="IPR048279">
    <property type="entry name" value="MdtK-like"/>
</dbReference>
<gene>
    <name evidence="11" type="ORF">SAMN04488057_10880</name>
</gene>